<accession>A0ACC1QNQ6</accession>
<gene>
    <name evidence="1" type="ORF">NLG97_g7407</name>
</gene>
<sequence length="350" mass="39092">MAHPSGPTRFRCKVGGEWKSLSDFSNAQQRLIRHGNVDPAHSGMTCRQHTAGSRMELKCELCLLTKPIDEFSKNSRRNKEYQCRRCVAWIEIQEPTLTPGPLETGHISPEEENIQMLRQRFRTSADFADCDVDDENLLPRAPITGLASLGLDEEAVTKALGKDTIDAFLSNLPPHLRSKAASVASFSANVSETSSVQNDGASLPHYQRTRYNALSSVSSTTEEMSLPITLREANPDVESTSHRSYNAWGPGGDMERRKITTSVTDDSMSATASTMSIQNADPNIVGDWSKVTGPRVEPQRRSRWGKDIRMSPAELRERMGDVHQTYMHRETDSQKRINPIRCDLDDDDSD</sequence>
<organism evidence="1 2">
    <name type="scientific">Lecanicillium saksenae</name>
    <dbReference type="NCBI Taxonomy" id="468837"/>
    <lineage>
        <taxon>Eukaryota</taxon>
        <taxon>Fungi</taxon>
        <taxon>Dikarya</taxon>
        <taxon>Ascomycota</taxon>
        <taxon>Pezizomycotina</taxon>
        <taxon>Sordariomycetes</taxon>
        <taxon>Hypocreomycetidae</taxon>
        <taxon>Hypocreales</taxon>
        <taxon>Cordycipitaceae</taxon>
        <taxon>Lecanicillium</taxon>
    </lineage>
</organism>
<proteinExistence type="predicted"/>
<dbReference type="Proteomes" id="UP001148737">
    <property type="component" value="Unassembled WGS sequence"/>
</dbReference>
<name>A0ACC1QNQ6_9HYPO</name>
<dbReference type="EMBL" id="JANAKD010001128">
    <property type="protein sequence ID" value="KAJ3483039.1"/>
    <property type="molecule type" value="Genomic_DNA"/>
</dbReference>
<evidence type="ECO:0000313" key="1">
    <source>
        <dbReference type="EMBL" id="KAJ3483039.1"/>
    </source>
</evidence>
<evidence type="ECO:0000313" key="2">
    <source>
        <dbReference type="Proteomes" id="UP001148737"/>
    </source>
</evidence>
<comment type="caution">
    <text evidence="1">The sequence shown here is derived from an EMBL/GenBank/DDBJ whole genome shotgun (WGS) entry which is preliminary data.</text>
</comment>
<reference evidence="1" key="1">
    <citation type="submission" date="2022-07" db="EMBL/GenBank/DDBJ databases">
        <title>Genome Sequence of Lecanicillium saksenae.</title>
        <authorList>
            <person name="Buettner E."/>
        </authorList>
    </citation>
    <scope>NUCLEOTIDE SEQUENCE</scope>
    <source>
        <strain evidence="1">VT-O1</strain>
    </source>
</reference>
<protein>
    <submittedName>
        <fullName evidence="1">Uncharacterized protein</fullName>
    </submittedName>
</protein>
<keyword evidence="2" id="KW-1185">Reference proteome</keyword>